<reference evidence="8 9" key="1">
    <citation type="submission" date="2018-11" db="EMBL/GenBank/DDBJ databases">
        <title>Genome squencing of methanotrophic bacteria isolated from alkaline groundwater in Korea.</title>
        <authorList>
            <person name="Nguyen L.N."/>
        </authorList>
    </citation>
    <scope>NUCLEOTIDE SEQUENCE [LARGE SCALE GENOMIC DNA]</scope>
    <source>
        <strain evidence="8 9">GW6</strain>
    </source>
</reference>
<organism evidence="8 9">
    <name type="scientific">Methylocystis rosea</name>
    <dbReference type="NCBI Taxonomy" id="173366"/>
    <lineage>
        <taxon>Bacteria</taxon>
        <taxon>Pseudomonadati</taxon>
        <taxon>Pseudomonadota</taxon>
        <taxon>Alphaproteobacteria</taxon>
        <taxon>Hyphomicrobiales</taxon>
        <taxon>Methylocystaceae</taxon>
        <taxon>Methylocystis</taxon>
    </lineage>
</organism>
<dbReference type="UniPathway" id="UPA00286"/>
<comment type="pathway">
    <text evidence="2">Glycan biosynthesis; alginate biosynthesis.</text>
</comment>
<dbReference type="GO" id="GO:0042597">
    <property type="term" value="C:periplasmic space"/>
    <property type="evidence" value="ECO:0007669"/>
    <property type="project" value="UniProtKB-SubCell"/>
</dbReference>
<dbReference type="GO" id="GO:0016740">
    <property type="term" value="F:transferase activity"/>
    <property type="evidence" value="ECO:0007669"/>
    <property type="project" value="UniProtKB-KW"/>
</dbReference>
<dbReference type="InterPro" id="IPR031811">
    <property type="entry name" value="ALGX/ALGJ_SGNH-like"/>
</dbReference>
<gene>
    <name evidence="8" type="ORF">EHO51_13735</name>
</gene>
<keyword evidence="3" id="KW-0808">Transferase</keyword>
<dbReference type="RefSeq" id="WP_124739355.1">
    <property type="nucleotide sequence ID" value="NZ_CP034086.1"/>
</dbReference>
<sequence>MTELIVHEGHDGWLFLTGGTNFVTTLYERDGGHLPDVNLRRWRDAIIERKHRCDGLGVAYAHLVAPEKLTIYGHKQATPLVNVDLAPAIRLQQLFEGAACTAGWVDLVWPMRERRDEVELYWRSDTHWTPDGSLLAYRLLCEALQLTPNAELANRPCNTIHKIMDLGGKFDPPRWEQIREIDWIAGAQRVYANAVVRILEDPVHGGDIHVGAHAIYRNDAAPNDVRILLFGDSFAGVGSDRLTAQLAETARELVFVWSANVDWRLVKRLKPDIVITEIAERYMALAPNDRFNLRRTELAQLIKARRREAVARWRRVRANWGQRAKNGA</sequence>
<dbReference type="Pfam" id="PF16822">
    <property type="entry name" value="ALGX"/>
    <property type="match status" value="1"/>
</dbReference>
<evidence type="ECO:0000313" key="9">
    <source>
        <dbReference type="Proteomes" id="UP000273982"/>
    </source>
</evidence>
<protein>
    <recommendedName>
        <fullName evidence="7">AlgX/AlgJ SGNH hydrolase-like domain-containing protein</fullName>
    </recommendedName>
</protein>
<evidence type="ECO:0000313" key="8">
    <source>
        <dbReference type="EMBL" id="AZG77700.1"/>
    </source>
</evidence>
<keyword evidence="4" id="KW-0732">Signal</keyword>
<evidence type="ECO:0000256" key="2">
    <source>
        <dbReference type="ARBA" id="ARBA00005182"/>
    </source>
</evidence>
<keyword evidence="5" id="KW-0574">Periplasm</keyword>
<evidence type="ECO:0000259" key="7">
    <source>
        <dbReference type="Pfam" id="PF16822"/>
    </source>
</evidence>
<evidence type="ECO:0000256" key="4">
    <source>
        <dbReference type="ARBA" id="ARBA00022729"/>
    </source>
</evidence>
<dbReference type="EMBL" id="CP034086">
    <property type="protein sequence ID" value="AZG77700.1"/>
    <property type="molecule type" value="Genomic_DNA"/>
</dbReference>
<proteinExistence type="predicted"/>
<evidence type="ECO:0000256" key="3">
    <source>
        <dbReference type="ARBA" id="ARBA00022679"/>
    </source>
</evidence>
<dbReference type="KEGG" id="mros:EHO51_13735"/>
<evidence type="ECO:0000256" key="5">
    <source>
        <dbReference type="ARBA" id="ARBA00022764"/>
    </source>
</evidence>
<dbReference type="Proteomes" id="UP000273982">
    <property type="component" value="Chromosome"/>
</dbReference>
<name>A0A3G8M9C1_9HYPH</name>
<accession>A0A3G8M9C1</accession>
<dbReference type="AlphaFoldDB" id="A0A3G8M9C1"/>
<keyword evidence="6" id="KW-0016">Alginate biosynthesis</keyword>
<evidence type="ECO:0000256" key="6">
    <source>
        <dbReference type="ARBA" id="ARBA00022841"/>
    </source>
</evidence>
<comment type="subcellular location">
    <subcellularLocation>
        <location evidence="1">Periplasm</location>
    </subcellularLocation>
</comment>
<evidence type="ECO:0000256" key="1">
    <source>
        <dbReference type="ARBA" id="ARBA00004418"/>
    </source>
</evidence>
<dbReference type="GO" id="GO:0042121">
    <property type="term" value="P:alginic acid biosynthetic process"/>
    <property type="evidence" value="ECO:0007669"/>
    <property type="project" value="UniProtKB-UniPathway"/>
</dbReference>
<feature type="domain" description="AlgX/AlgJ SGNH hydrolase-like" evidence="7">
    <location>
        <begin position="6"/>
        <end position="151"/>
    </location>
</feature>